<evidence type="ECO:0008006" key="10">
    <source>
        <dbReference type="Google" id="ProtNLM"/>
    </source>
</evidence>
<dbReference type="InterPro" id="IPR000092">
    <property type="entry name" value="Polyprenyl_synt"/>
</dbReference>
<evidence type="ECO:0000256" key="3">
    <source>
        <dbReference type="ARBA" id="ARBA00022679"/>
    </source>
</evidence>
<sequence>MNRVTITQYLTEKKNVVDRAIKKYFMSQEQLFNVMYYSVDGGKRIRPILAIASFESNGGKNINEVLPIACGLEMIHTYSLIHDDLPSMDNDDFRRGKASSHKKFGEAMAILSGDGLFAYAFGLFTEGNYLVNEKIAVIRAVSEVVGPRGIVYGQVLDITDHKEMNPKELRKIHLNKTAKFIALSIKVGAIMARAPQKRIERLYKTGLYLGMLFQYTDDILDVIGEKEKLGKTPQKDKASGKLAAPSVYGLAGARFRAQQYATLAKKRFSELGAEFNIFSQLTDFILHRTF</sequence>
<dbReference type="PATRIC" id="fig|1703772.3.peg.423"/>
<dbReference type="NCBIfam" id="NF045485">
    <property type="entry name" value="FPPsyn"/>
    <property type="match status" value="1"/>
</dbReference>
<evidence type="ECO:0000256" key="2">
    <source>
        <dbReference type="ARBA" id="ARBA00006706"/>
    </source>
</evidence>
<dbReference type="AlphaFoldDB" id="A0A0S7YBB0"/>
<keyword evidence="5" id="KW-0460">Magnesium</keyword>
<dbReference type="InterPro" id="IPR033749">
    <property type="entry name" value="Polyprenyl_synt_CS"/>
</dbReference>
<gene>
    <name evidence="8" type="ORF">AMJ52_07830</name>
</gene>
<comment type="similarity">
    <text evidence="2 7">Belongs to the FPP/GGPP synthase family.</text>
</comment>
<dbReference type="GO" id="GO:0005737">
    <property type="term" value="C:cytoplasm"/>
    <property type="evidence" value="ECO:0007669"/>
    <property type="project" value="UniProtKB-ARBA"/>
</dbReference>
<dbReference type="PROSITE" id="PS00723">
    <property type="entry name" value="POLYPRENYL_SYNTHASE_1"/>
    <property type="match status" value="1"/>
</dbReference>
<evidence type="ECO:0000313" key="8">
    <source>
        <dbReference type="EMBL" id="KPJ71992.1"/>
    </source>
</evidence>
<dbReference type="Gene3D" id="1.10.600.10">
    <property type="entry name" value="Farnesyl Diphosphate Synthase"/>
    <property type="match status" value="1"/>
</dbReference>
<dbReference type="CDD" id="cd00685">
    <property type="entry name" value="Trans_IPPS_HT"/>
    <property type="match status" value="1"/>
</dbReference>
<dbReference type="FunFam" id="1.10.600.10:FF:000001">
    <property type="entry name" value="Geranylgeranyl diphosphate synthase"/>
    <property type="match status" value="1"/>
</dbReference>
<keyword evidence="6" id="KW-0414">Isoprene biosynthesis</keyword>
<dbReference type="GO" id="GO:0016114">
    <property type="term" value="P:terpenoid biosynthetic process"/>
    <property type="evidence" value="ECO:0007669"/>
    <property type="project" value="UniProtKB-ARBA"/>
</dbReference>
<evidence type="ECO:0000256" key="5">
    <source>
        <dbReference type="ARBA" id="ARBA00022842"/>
    </source>
</evidence>
<organism evidence="8 9">
    <name type="scientific">candidate division TA06 bacterium DG_78</name>
    <dbReference type="NCBI Taxonomy" id="1703772"/>
    <lineage>
        <taxon>Bacteria</taxon>
        <taxon>Bacteria division TA06</taxon>
    </lineage>
</organism>
<accession>A0A0S7YBB0</accession>
<evidence type="ECO:0000313" key="9">
    <source>
        <dbReference type="Proteomes" id="UP000051012"/>
    </source>
</evidence>
<evidence type="ECO:0000256" key="6">
    <source>
        <dbReference type="ARBA" id="ARBA00023229"/>
    </source>
</evidence>
<dbReference type="GO" id="GO:0004659">
    <property type="term" value="F:prenyltransferase activity"/>
    <property type="evidence" value="ECO:0007669"/>
    <property type="project" value="InterPro"/>
</dbReference>
<dbReference type="PANTHER" id="PTHR43281:SF1">
    <property type="entry name" value="FARNESYL DIPHOSPHATE SYNTHASE"/>
    <property type="match status" value="1"/>
</dbReference>
<dbReference type="GO" id="GO:0046872">
    <property type="term" value="F:metal ion binding"/>
    <property type="evidence" value="ECO:0007669"/>
    <property type="project" value="UniProtKB-KW"/>
</dbReference>
<dbReference type="InterPro" id="IPR053378">
    <property type="entry name" value="Prenyl_diphosphate_synthase"/>
</dbReference>
<dbReference type="SFLD" id="SFLDS00005">
    <property type="entry name" value="Isoprenoid_Synthase_Type_I"/>
    <property type="match status" value="1"/>
</dbReference>
<dbReference type="PANTHER" id="PTHR43281">
    <property type="entry name" value="FARNESYL DIPHOSPHATE SYNTHASE"/>
    <property type="match status" value="1"/>
</dbReference>
<proteinExistence type="inferred from homology"/>
<dbReference type="SUPFAM" id="SSF48576">
    <property type="entry name" value="Terpenoid synthases"/>
    <property type="match status" value="1"/>
</dbReference>
<reference evidence="8 9" key="1">
    <citation type="journal article" date="2015" name="Microbiome">
        <title>Genomic resolution of linkages in carbon, nitrogen, and sulfur cycling among widespread estuary sediment bacteria.</title>
        <authorList>
            <person name="Baker B.J."/>
            <person name="Lazar C.S."/>
            <person name="Teske A.P."/>
            <person name="Dick G.J."/>
        </authorList>
    </citation>
    <scope>NUCLEOTIDE SEQUENCE [LARGE SCALE GENOMIC DNA]</scope>
    <source>
        <strain evidence="8">DG_78</strain>
    </source>
</reference>
<comment type="cofactor">
    <cofactor evidence="1">
        <name>Mg(2+)</name>
        <dbReference type="ChEBI" id="CHEBI:18420"/>
    </cofactor>
</comment>
<dbReference type="SFLD" id="SFLDG01017">
    <property type="entry name" value="Polyprenyl_Transferase_Like"/>
    <property type="match status" value="1"/>
</dbReference>
<dbReference type="Proteomes" id="UP000051012">
    <property type="component" value="Unassembled WGS sequence"/>
</dbReference>
<dbReference type="InterPro" id="IPR008949">
    <property type="entry name" value="Isoprenoid_synthase_dom_sf"/>
</dbReference>
<evidence type="ECO:0000256" key="1">
    <source>
        <dbReference type="ARBA" id="ARBA00001946"/>
    </source>
</evidence>
<dbReference type="Pfam" id="PF00348">
    <property type="entry name" value="polyprenyl_synt"/>
    <property type="match status" value="1"/>
</dbReference>
<dbReference type="EMBL" id="LJNI01000108">
    <property type="protein sequence ID" value="KPJ71992.1"/>
    <property type="molecule type" value="Genomic_DNA"/>
</dbReference>
<protein>
    <recommendedName>
        <fullName evidence="10">Geranyl transferase</fullName>
    </recommendedName>
</protein>
<keyword evidence="4" id="KW-0479">Metal-binding</keyword>
<keyword evidence="3 7" id="KW-0808">Transferase</keyword>
<evidence type="ECO:0000256" key="7">
    <source>
        <dbReference type="RuleBase" id="RU004466"/>
    </source>
</evidence>
<name>A0A0S7YBB0_UNCT6</name>
<comment type="caution">
    <text evidence="8">The sequence shown here is derived from an EMBL/GenBank/DDBJ whole genome shotgun (WGS) entry which is preliminary data.</text>
</comment>
<evidence type="ECO:0000256" key="4">
    <source>
        <dbReference type="ARBA" id="ARBA00022723"/>
    </source>
</evidence>